<organism evidence="2 3">
    <name type="scientific">Pseudonocardia eucalypti</name>
    <dbReference type="NCBI Taxonomy" id="648755"/>
    <lineage>
        <taxon>Bacteria</taxon>
        <taxon>Bacillati</taxon>
        <taxon>Actinomycetota</taxon>
        <taxon>Actinomycetes</taxon>
        <taxon>Pseudonocardiales</taxon>
        <taxon>Pseudonocardiaceae</taxon>
        <taxon>Pseudonocardia</taxon>
    </lineage>
</organism>
<feature type="compositionally biased region" description="Pro residues" evidence="1">
    <location>
        <begin position="1"/>
        <end position="10"/>
    </location>
</feature>
<evidence type="ECO:0000313" key="3">
    <source>
        <dbReference type="Proteomes" id="UP001428817"/>
    </source>
</evidence>
<gene>
    <name evidence="2" type="ORF">GCM10023321_35180</name>
</gene>
<protein>
    <submittedName>
        <fullName evidence="2">Uncharacterized protein</fullName>
    </submittedName>
</protein>
<dbReference type="EMBL" id="BAABJP010000015">
    <property type="protein sequence ID" value="GAA5157234.1"/>
    <property type="molecule type" value="Genomic_DNA"/>
</dbReference>
<evidence type="ECO:0000256" key="1">
    <source>
        <dbReference type="SAM" id="MobiDB-lite"/>
    </source>
</evidence>
<feature type="compositionally biased region" description="Basic and acidic residues" evidence="1">
    <location>
        <begin position="15"/>
        <end position="31"/>
    </location>
</feature>
<evidence type="ECO:0000313" key="2">
    <source>
        <dbReference type="EMBL" id="GAA5157234.1"/>
    </source>
</evidence>
<sequence>MRTGPPPHNPPTSRRVTEHGGTARDRADGTRPRQTNPNRAVQAIGRPSQNRTADEIDLAPKSPPVRTGKLGQVHSAEW</sequence>
<feature type="region of interest" description="Disordered" evidence="1">
    <location>
        <begin position="1"/>
        <end position="78"/>
    </location>
</feature>
<keyword evidence="3" id="KW-1185">Reference proteome</keyword>
<dbReference type="Proteomes" id="UP001428817">
    <property type="component" value="Unassembled WGS sequence"/>
</dbReference>
<proteinExistence type="predicted"/>
<reference evidence="3" key="1">
    <citation type="journal article" date="2019" name="Int. J. Syst. Evol. Microbiol.">
        <title>The Global Catalogue of Microorganisms (GCM) 10K type strain sequencing project: providing services to taxonomists for standard genome sequencing and annotation.</title>
        <authorList>
            <consortium name="The Broad Institute Genomics Platform"/>
            <consortium name="The Broad Institute Genome Sequencing Center for Infectious Disease"/>
            <person name="Wu L."/>
            <person name="Ma J."/>
        </authorList>
    </citation>
    <scope>NUCLEOTIDE SEQUENCE [LARGE SCALE GENOMIC DNA]</scope>
    <source>
        <strain evidence="3">JCM 18303</strain>
    </source>
</reference>
<name>A0ABP9Q5P1_9PSEU</name>
<accession>A0ABP9Q5P1</accession>
<comment type="caution">
    <text evidence="2">The sequence shown here is derived from an EMBL/GenBank/DDBJ whole genome shotgun (WGS) entry which is preliminary data.</text>
</comment>